<reference evidence="3" key="1">
    <citation type="journal article" date="2013" name="Science">
        <title>Comparative analysis of bat genomes provides insight into the evolution of flight and immunity.</title>
        <authorList>
            <person name="Zhang G."/>
            <person name="Cowled C."/>
            <person name="Shi Z."/>
            <person name="Huang Z."/>
            <person name="Bishop-Lilly K.A."/>
            <person name="Fang X."/>
            <person name="Wynne J.W."/>
            <person name="Xiong Z."/>
            <person name="Baker M.L."/>
            <person name="Zhao W."/>
            <person name="Tachedjian M."/>
            <person name="Zhu Y."/>
            <person name="Zhou P."/>
            <person name="Jiang X."/>
            <person name="Ng J."/>
            <person name="Yang L."/>
            <person name="Wu L."/>
            <person name="Xiao J."/>
            <person name="Feng Y."/>
            <person name="Chen Y."/>
            <person name="Sun X."/>
            <person name="Zhang Y."/>
            <person name="Marsh G.A."/>
            <person name="Crameri G."/>
            <person name="Broder C.C."/>
            <person name="Frey K.G."/>
            <person name="Wang L.F."/>
            <person name="Wang J."/>
        </authorList>
    </citation>
    <scope>NUCLEOTIDE SEQUENCE [LARGE SCALE GENOMIC DNA]</scope>
</reference>
<accession>L5LYA6</accession>
<feature type="region of interest" description="Disordered" evidence="1">
    <location>
        <begin position="24"/>
        <end position="111"/>
    </location>
</feature>
<sequence length="111" mass="12007">MSGRTIRVRPYPFLEARSIFSNQEVSESFDGKTEQPSNLLDCQGSKVTTPPPNLVETISTTPPADPIEFRTATPSPVLKRGSEGSLAMRKSRSSSTFSSRGTAHELGLHTG</sequence>
<dbReference type="AlphaFoldDB" id="L5LYA6"/>
<evidence type="ECO:0000313" key="2">
    <source>
        <dbReference type="EMBL" id="ELK31027.1"/>
    </source>
</evidence>
<evidence type="ECO:0000256" key="1">
    <source>
        <dbReference type="SAM" id="MobiDB-lite"/>
    </source>
</evidence>
<evidence type="ECO:0000313" key="3">
    <source>
        <dbReference type="Proteomes" id="UP000010556"/>
    </source>
</evidence>
<name>L5LYA6_MYODS</name>
<gene>
    <name evidence="2" type="ORF">MDA_GLEAN10000524</name>
</gene>
<feature type="compositionally biased region" description="Polar residues" evidence="1">
    <location>
        <begin position="34"/>
        <end position="48"/>
    </location>
</feature>
<proteinExistence type="predicted"/>
<dbReference type="Proteomes" id="UP000010556">
    <property type="component" value="Unassembled WGS sequence"/>
</dbReference>
<keyword evidence="3" id="KW-1185">Reference proteome</keyword>
<organism evidence="2 3">
    <name type="scientific">Myotis davidii</name>
    <name type="common">David's myotis</name>
    <dbReference type="NCBI Taxonomy" id="225400"/>
    <lineage>
        <taxon>Eukaryota</taxon>
        <taxon>Metazoa</taxon>
        <taxon>Chordata</taxon>
        <taxon>Craniata</taxon>
        <taxon>Vertebrata</taxon>
        <taxon>Euteleostomi</taxon>
        <taxon>Mammalia</taxon>
        <taxon>Eutheria</taxon>
        <taxon>Laurasiatheria</taxon>
        <taxon>Chiroptera</taxon>
        <taxon>Yangochiroptera</taxon>
        <taxon>Vespertilionidae</taxon>
        <taxon>Myotis</taxon>
    </lineage>
</organism>
<dbReference type="EMBL" id="KB106503">
    <property type="protein sequence ID" value="ELK31027.1"/>
    <property type="molecule type" value="Genomic_DNA"/>
</dbReference>
<feature type="compositionally biased region" description="Basic and acidic residues" evidence="1">
    <location>
        <begin position="102"/>
        <end position="111"/>
    </location>
</feature>
<protein>
    <submittedName>
        <fullName evidence="2">Uncharacterized protein</fullName>
    </submittedName>
</protein>